<dbReference type="AlphaFoldDB" id="A0A2X1ZJU4"/>
<name>A0A2X1ZJU4_9FIRM</name>
<dbReference type="RefSeq" id="WP_172605440.1">
    <property type="nucleotide sequence ID" value="NZ_UATM01000027.1"/>
</dbReference>
<proteinExistence type="predicted"/>
<organism evidence="1 2">
    <name type="scientific">Peptoniphilus harei</name>
    <dbReference type="NCBI Taxonomy" id="54005"/>
    <lineage>
        <taxon>Bacteria</taxon>
        <taxon>Bacillati</taxon>
        <taxon>Bacillota</taxon>
        <taxon>Tissierellia</taxon>
        <taxon>Tissierellales</taxon>
        <taxon>Peptoniphilaceae</taxon>
        <taxon>Peptoniphilus</taxon>
    </lineage>
</organism>
<sequence length="119" mass="14078">MVAFIESNESKDHALTRLSSNEKINKLKSEYIDYDEYLNSENNMVLGLIFSIFMDLGISQGKRYSFDEIMKFGEIDIGYELLVKRWLLLLQEHSMISLEDGIYLFKKNRYSIRHNSQPR</sequence>
<gene>
    <name evidence="1" type="ORF">NCTC13076_00312</name>
</gene>
<evidence type="ECO:0000313" key="2">
    <source>
        <dbReference type="Proteomes" id="UP000250070"/>
    </source>
</evidence>
<evidence type="ECO:0000313" key="1">
    <source>
        <dbReference type="EMBL" id="SPY43645.1"/>
    </source>
</evidence>
<reference evidence="1 2" key="1">
    <citation type="submission" date="2018-06" db="EMBL/GenBank/DDBJ databases">
        <authorList>
            <consortium name="Pathogen Informatics"/>
            <person name="Doyle S."/>
        </authorList>
    </citation>
    <scope>NUCLEOTIDE SEQUENCE [LARGE SCALE GENOMIC DNA]</scope>
    <source>
        <strain evidence="1 2">NCTC13076</strain>
    </source>
</reference>
<dbReference type="Proteomes" id="UP000250070">
    <property type="component" value="Unassembled WGS sequence"/>
</dbReference>
<dbReference type="EMBL" id="UATM01000027">
    <property type="protein sequence ID" value="SPY43645.1"/>
    <property type="molecule type" value="Genomic_DNA"/>
</dbReference>
<protein>
    <submittedName>
        <fullName evidence="1">Uncharacterized protein</fullName>
    </submittedName>
</protein>
<accession>A0A2X1ZJU4</accession>